<feature type="domain" description="BD-FAE-like" evidence="3">
    <location>
        <begin position="84"/>
        <end position="268"/>
    </location>
</feature>
<evidence type="ECO:0000313" key="5">
    <source>
        <dbReference type="Proteomes" id="UP000027064"/>
    </source>
</evidence>
<protein>
    <submittedName>
        <fullName evidence="4">Triacylglycerol lipase</fullName>
        <ecNumber evidence="4">3.1.1.3</ecNumber>
    </submittedName>
</protein>
<evidence type="ECO:0000313" key="4">
    <source>
        <dbReference type="EMBL" id="KDN55864.1"/>
    </source>
</evidence>
<dbReference type="InterPro" id="IPR050300">
    <property type="entry name" value="GDXG_lipolytic_enzyme"/>
</dbReference>
<keyword evidence="2" id="KW-0732">Signal</keyword>
<gene>
    <name evidence="4" type="ORF">FEM21_10550</name>
</gene>
<dbReference type="GO" id="GO:0004806">
    <property type="term" value="F:triacylglycerol lipase activity"/>
    <property type="evidence" value="ECO:0007669"/>
    <property type="project" value="UniProtKB-EC"/>
</dbReference>
<dbReference type="PATRIC" id="fig|1492738.3.peg.1047"/>
<keyword evidence="5" id="KW-1185">Reference proteome</keyword>
<dbReference type="Gene3D" id="3.40.50.1820">
    <property type="entry name" value="alpha/beta hydrolase"/>
    <property type="match status" value="1"/>
</dbReference>
<evidence type="ECO:0000259" key="3">
    <source>
        <dbReference type="Pfam" id="PF20434"/>
    </source>
</evidence>
<dbReference type="OrthoDB" id="9777975at2"/>
<sequence>MKQFFQNIFGLFFLISFCAHSQQKAINIPKDTSFTVKNEYKKYLKYFPQITPAKDELPENVNENRNLVYTTLKNTPYGDRDLHLDVFSPKKKGKYPALIMVHGGGWRAGDKALQVPMAQKLAAKGIVTICVEYQLLQEAQYPEAVFNIKSAVRWVRSNADKYGINSDKIAISGCSAGGQLALLVGLTNGVEAKEGNQGNLGFSSDIQAIVDLDGVVDFMAPLSLNLKRGPDSPDVQWLGGTFYEKPEIWKDASPIFWANEKSCPILFVNSGFPRFHAGQDELIGMMKDWGIYTEVHKFDIQLHTFWLFNPWINSTVDYINNFLIKVFDKQLAKK</sequence>
<dbReference type="AlphaFoldDB" id="A0A066WY87"/>
<feature type="chain" id="PRO_5001629513" evidence="2">
    <location>
        <begin position="22"/>
        <end position="334"/>
    </location>
</feature>
<dbReference type="PANTHER" id="PTHR48081:SF13">
    <property type="entry name" value="ALPHA_BETA HYDROLASE"/>
    <property type="match status" value="1"/>
</dbReference>
<name>A0A066WY87_9FLAO</name>
<keyword evidence="1 4" id="KW-0378">Hydrolase</keyword>
<dbReference type="eggNOG" id="COG0657">
    <property type="taxonomic scope" value="Bacteria"/>
</dbReference>
<accession>A0A066WY87</accession>
<dbReference type="Pfam" id="PF20434">
    <property type="entry name" value="BD-FAE"/>
    <property type="match status" value="1"/>
</dbReference>
<dbReference type="SUPFAM" id="SSF53474">
    <property type="entry name" value="alpha/beta-Hydrolases"/>
    <property type="match status" value="1"/>
</dbReference>
<reference evidence="4 5" key="1">
    <citation type="submission" date="2014-05" db="EMBL/GenBank/DDBJ databases">
        <title>Genome Sequence of Flavobacterium sp. EM1321.</title>
        <authorList>
            <person name="Shin S.-K."/>
            <person name="Yi H."/>
        </authorList>
    </citation>
    <scope>NUCLEOTIDE SEQUENCE [LARGE SCALE GENOMIC DNA]</scope>
    <source>
        <strain evidence="4 5">EM1321</strain>
    </source>
</reference>
<dbReference type="EC" id="3.1.1.3" evidence="4"/>
<feature type="signal peptide" evidence="2">
    <location>
        <begin position="1"/>
        <end position="21"/>
    </location>
</feature>
<dbReference type="PANTHER" id="PTHR48081">
    <property type="entry name" value="AB HYDROLASE SUPERFAMILY PROTEIN C4A8.06C"/>
    <property type="match status" value="1"/>
</dbReference>
<organism evidence="4 5">
    <name type="scientific">Flavobacterium seoulense</name>
    <dbReference type="NCBI Taxonomy" id="1492738"/>
    <lineage>
        <taxon>Bacteria</taxon>
        <taxon>Pseudomonadati</taxon>
        <taxon>Bacteroidota</taxon>
        <taxon>Flavobacteriia</taxon>
        <taxon>Flavobacteriales</taxon>
        <taxon>Flavobacteriaceae</taxon>
        <taxon>Flavobacterium</taxon>
    </lineage>
</organism>
<dbReference type="STRING" id="1492738.FEM21_10550"/>
<evidence type="ECO:0000256" key="2">
    <source>
        <dbReference type="SAM" id="SignalP"/>
    </source>
</evidence>
<comment type="caution">
    <text evidence="4">The sequence shown here is derived from an EMBL/GenBank/DDBJ whole genome shotgun (WGS) entry which is preliminary data.</text>
</comment>
<proteinExistence type="predicted"/>
<evidence type="ECO:0000256" key="1">
    <source>
        <dbReference type="ARBA" id="ARBA00022801"/>
    </source>
</evidence>
<dbReference type="InterPro" id="IPR029058">
    <property type="entry name" value="AB_hydrolase_fold"/>
</dbReference>
<dbReference type="InterPro" id="IPR049492">
    <property type="entry name" value="BD-FAE-like_dom"/>
</dbReference>
<dbReference type="EMBL" id="JNCA01000009">
    <property type="protein sequence ID" value="KDN55864.1"/>
    <property type="molecule type" value="Genomic_DNA"/>
</dbReference>
<dbReference type="Proteomes" id="UP000027064">
    <property type="component" value="Unassembled WGS sequence"/>
</dbReference>
<dbReference type="RefSeq" id="WP_035658624.1">
    <property type="nucleotide sequence ID" value="NZ_JNCA01000009.1"/>
</dbReference>